<dbReference type="AlphaFoldDB" id="A0A501PIA9"/>
<protein>
    <recommendedName>
        <fullName evidence="10">TrbI/VirB10 family protein</fullName>
    </recommendedName>
</protein>
<keyword evidence="5 7" id="KW-0472">Membrane</keyword>
<proteinExistence type="inferred from homology"/>
<evidence type="ECO:0000256" key="3">
    <source>
        <dbReference type="ARBA" id="ARBA00022692"/>
    </source>
</evidence>
<keyword evidence="3 7" id="KW-0812">Transmembrane</keyword>
<organism evidence="8 9">
    <name type="scientific">Emcibacter nanhaiensis</name>
    <dbReference type="NCBI Taxonomy" id="1505037"/>
    <lineage>
        <taxon>Bacteria</taxon>
        <taxon>Pseudomonadati</taxon>
        <taxon>Pseudomonadota</taxon>
        <taxon>Alphaproteobacteria</taxon>
        <taxon>Emcibacterales</taxon>
        <taxon>Emcibacteraceae</taxon>
        <taxon>Emcibacter</taxon>
    </lineage>
</organism>
<evidence type="ECO:0000313" key="8">
    <source>
        <dbReference type="EMBL" id="TPD60223.1"/>
    </source>
</evidence>
<evidence type="ECO:0000256" key="6">
    <source>
        <dbReference type="SAM" id="MobiDB-lite"/>
    </source>
</evidence>
<evidence type="ECO:0008006" key="10">
    <source>
        <dbReference type="Google" id="ProtNLM"/>
    </source>
</evidence>
<dbReference type="InterPro" id="IPR042217">
    <property type="entry name" value="T4SS_VirB10/TrbI"/>
</dbReference>
<dbReference type="Proteomes" id="UP000319148">
    <property type="component" value="Unassembled WGS sequence"/>
</dbReference>
<dbReference type="GO" id="GO:0016020">
    <property type="term" value="C:membrane"/>
    <property type="evidence" value="ECO:0007669"/>
    <property type="project" value="UniProtKB-SubCell"/>
</dbReference>
<name>A0A501PIA9_9PROT</name>
<comment type="subcellular location">
    <subcellularLocation>
        <location evidence="1">Membrane</location>
        <topology evidence="1">Single-pass membrane protein</topology>
    </subcellularLocation>
</comment>
<reference evidence="9" key="1">
    <citation type="submission" date="2019-06" db="EMBL/GenBank/DDBJ databases">
        <title>The complete genome of Emcibacter congregatus ZYLT.</title>
        <authorList>
            <person name="Zhao Z."/>
        </authorList>
    </citation>
    <scope>NUCLEOTIDE SEQUENCE [LARGE SCALE GENOMIC DNA]</scope>
    <source>
        <strain evidence="9">MCCC 1A06723</strain>
    </source>
</reference>
<evidence type="ECO:0000313" key="9">
    <source>
        <dbReference type="Proteomes" id="UP000319148"/>
    </source>
</evidence>
<keyword evidence="4 7" id="KW-1133">Transmembrane helix</keyword>
<feature type="region of interest" description="Disordered" evidence="6">
    <location>
        <begin position="84"/>
        <end position="112"/>
    </location>
</feature>
<comment type="caution">
    <text evidence="8">The sequence shown here is derived from an EMBL/GenBank/DDBJ whole genome shotgun (WGS) entry which is preliminary data.</text>
</comment>
<gene>
    <name evidence="8" type="ORF">FIV46_09225</name>
</gene>
<accession>A0A501PIA9</accession>
<evidence type="ECO:0000256" key="5">
    <source>
        <dbReference type="ARBA" id="ARBA00023136"/>
    </source>
</evidence>
<dbReference type="CDD" id="cd16429">
    <property type="entry name" value="VirB10"/>
    <property type="match status" value="1"/>
</dbReference>
<dbReference type="InterPro" id="IPR005498">
    <property type="entry name" value="T4SS_VirB10/TraB/TrbI"/>
</dbReference>
<keyword evidence="9" id="KW-1185">Reference proteome</keyword>
<evidence type="ECO:0000256" key="4">
    <source>
        <dbReference type="ARBA" id="ARBA00022989"/>
    </source>
</evidence>
<feature type="region of interest" description="Disordered" evidence="6">
    <location>
        <begin position="1"/>
        <end position="21"/>
    </location>
</feature>
<dbReference type="OrthoDB" id="9807354at2"/>
<comment type="similarity">
    <text evidence="2">Belongs to the TrbI/VirB10 family.</text>
</comment>
<feature type="transmembrane region" description="Helical" evidence="7">
    <location>
        <begin position="40"/>
        <end position="57"/>
    </location>
</feature>
<dbReference type="Pfam" id="PF03743">
    <property type="entry name" value="TrbI"/>
    <property type="match status" value="1"/>
</dbReference>
<evidence type="ECO:0000256" key="1">
    <source>
        <dbReference type="ARBA" id="ARBA00004167"/>
    </source>
</evidence>
<dbReference type="Gene3D" id="2.40.128.260">
    <property type="entry name" value="Type IV secretion system, VirB10/TraB/TrbI"/>
    <property type="match status" value="1"/>
</dbReference>
<sequence>MKHDQNPLPPSDENSPEDFESGVINAMPQIGRGGTSSDRLVMIVAVVGALFLGLYTFSLMDRNRQEKALPVVAKETIEPADVPLPKLDETTEPEPVPEPVNKQVAPPPKRNMDRARAPTLVYDISGGSVHQVSAQPAAKGPGPSPAGGEKMTAEEQFALRLSSQNHKVVRASRTAARLDSLVPQGTIIKGVLETAINSDLPGYVRAMVSEEVRGFDGSRVLIPRGSRLIGQYRSGLAVGQTRAFILWTRLLTPDGISINLGSPAADGTGQSGLGGDVNTHFFKRFGSAILMSIVGGFSAALGGDDADVVVGVSQNAQSAASIALQQNIQIPPTITIDQGESIRVITARDVDFSAIDAEGAP</sequence>
<dbReference type="EMBL" id="VFIY01000008">
    <property type="protein sequence ID" value="TPD60223.1"/>
    <property type="molecule type" value="Genomic_DNA"/>
</dbReference>
<dbReference type="RefSeq" id="WP_139940633.1">
    <property type="nucleotide sequence ID" value="NZ_JBHSYP010000027.1"/>
</dbReference>
<evidence type="ECO:0000256" key="7">
    <source>
        <dbReference type="SAM" id="Phobius"/>
    </source>
</evidence>
<evidence type="ECO:0000256" key="2">
    <source>
        <dbReference type="ARBA" id="ARBA00010265"/>
    </source>
</evidence>